<evidence type="ECO:0000256" key="1">
    <source>
        <dbReference type="ARBA" id="ARBA00022723"/>
    </source>
</evidence>
<evidence type="ECO:0000256" key="2">
    <source>
        <dbReference type="ARBA" id="ARBA00022771"/>
    </source>
</evidence>
<protein>
    <recommendedName>
        <fullName evidence="5">C3H1-type domain-containing protein</fullName>
    </recommendedName>
</protein>
<keyword evidence="2 4" id="KW-0863">Zinc-finger</keyword>
<evidence type="ECO:0000256" key="3">
    <source>
        <dbReference type="ARBA" id="ARBA00022833"/>
    </source>
</evidence>
<dbReference type="EMBL" id="CAEFZW010000007">
    <property type="protein sequence ID" value="CAB4255824.1"/>
    <property type="molecule type" value="Genomic_DNA"/>
</dbReference>
<dbReference type="PANTHER" id="PTHR11224">
    <property type="entry name" value="MAKORIN-RELATED"/>
    <property type="match status" value="1"/>
</dbReference>
<comment type="caution">
    <text evidence="6">The sequence shown here is derived from an EMBL/GenBank/DDBJ whole genome shotgun (WGS) entry which is preliminary data.</text>
</comment>
<sequence>MTKNIITLANIAANNPPCVDFPEDVQWTDFPERQRRTIVECLMVTQNNMKYGKSYEHIPCKFFKKGKCQAGRTCPFSHKLDYDEACKTPCSFYLKGECKFGDKCVNLHEKVPNIINGKESLVSNQTQFKKINGNGKTGKPKTPTNDTNYIISQGKSVQNNSANAELAYNDYTTNMPRGHVGPGNEQISQETAPVSSSEFAIPHTGRNNFANSTPRQYSKGYPIVTSSLDLEYSNISPDLANSISNPVYNSFAQPEGFPVWSKRSGEPVVGANNTHGKTNYYNTNYYDFNEPITRPLYTTPTNLYDGNSNMRQPIPLAVEDVKYFINCANKNNTNNNQHN</sequence>
<evidence type="ECO:0000313" key="7">
    <source>
        <dbReference type="Proteomes" id="UP000644660"/>
    </source>
</evidence>
<dbReference type="GO" id="GO:0061630">
    <property type="term" value="F:ubiquitin protein ligase activity"/>
    <property type="evidence" value="ECO:0007669"/>
    <property type="project" value="InterPro"/>
</dbReference>
<dbReference type="InterPro" id="IPR045072">
    <property type="entry name" value="MKRN-like"/>
</dbReference>
<dbReference type="Gene3D" id="4.10.1000.10">
    <property type="entry name" value="Zinc finger, CCCH-type"/>
    <property type="match status" value="1"/>
</dbReference>
<dbReference type="OrthoDB" id="411372at2759"/>
<evidence type="ECO:0000256" key="4">
    <source>
        <dbReference type="PROSITE-ProRule" id="PRU00723"/>
    </source>
</evidence>
<gene>
    <name evidence="6" type="ORF">KABA2_07S05302</name>
</gene>
<dbReference type="PROSITE" id="PS50103">
    <property type="entry name" value="ZF_C3H1"/>
    <property type="match status" value="2"/>
</dbReference>
<evidence type="ECO:0000259" key="5">
    <source>
        <dbReference type="PROSITE" id="PS50103"/>
    </source>
</evidence>
<name>A0A8H2VIE5_9SACH</name>
<keyword evidence="1 4" id="KW-0479">Metal-binding</keyword>
<dbReference type="RefSeq" id="XP_041407668.1">
    <property type="nucleotide sequence ID" value="XM_041551734.1"/>
</dbReference>
<dbReference type="AlphaFoldDB" id="A0A8H2VIE5"/>
<dbReference type="InterPro" id="IPR036855">
    <property type="entry name" value="Znf_CCCH_sf"/>
</dbReference>
<feature type="domain" description="C3H1-type" evidence="5">
    <location>
        <begin position="84"/>
        <end position="111"/>
    </location>
</feature>
<dbReference type="GO" id="GO:0000209">
    <property type="term" value="P:protein polyubiquitination"/>
    <property type="evidence" value="ECO:0007669"/>
    <property type="project" value="InterPro"/>
</dbReference>
<dbReference type="Proteomes" id="UP000644660">
    <property type="component" value="Unassembled WGS sequence"/>
</dbReference>
<dbReference type="SMART" id="SM00356">
    <property type="entry name" value="ZnF_C3H1"/>
    <property type="match status" value="2"/>
</dbReference>
<organism evidence="6 7">
    <name type="scientific">Maudiozyma barnettii</name>
    <dbReference type="NCBI Taxonomy" id="61262"/>
    <lineage>
        <taxon>Eukaryota</taxon>
        <taxon>Fungi</taxon>
        <taxon>Dikarya</taxon>
        <taxon>Ascomycota</taxon>
        <taxon>Saccharomycotina</taxon>
        <taxon>Saccharomycetes</taxon>
        <taxon>Saccharomycetales</taxon>
        <taxon>Saccharomycetaceae</taxon>
        <taxon>Maudiozyma</taxon>
    </lineage>
</organism>
<dbReference type="InterPro" id="IPR000571">
    <property type="entry name" value="Znf_CCCH"/>
</dbReference>
<reference evidence="6 7" key="1">
    <citation type="submission" date="2020-05" db="EMBL/GenBank/DDBJ databases">
        <authorList>
            <person name="Casaregola S."/>
            <person name="Devillers H."/>
            <person name="Grondin C."/>
        </authorList>
    </citation>
    <scope>NUCLEOTIDE SEQUENCE [LARGE SCALE GENOMIC DNA]</scope>
    <source>
        <strain evidence="6 7">CLIB 1767</strain>
    </source>
</reference>
<feature type="domain" description="C3H1-type" evidence="5">
    <location>
        <begin position="54"/>
        <end position="81"/>
    </location>
</feature>
<proteinExistence type="predicted"/>
<dbReference type="GO" id="GO:0008270">
    <property type="term" value="F:zinc ion binding"/>
    <property type="evidence" value="ECO:0007669"/>
    <property type="project" value="UniProtKB-KW"/>
</dbReference>
<feature type="zinc finger region" description="C3H1-type" evidence="4">
    <location>
        <begin position="54"/>
        <end position="81"/>
    </location>
</feature>
<dbReference type="Pfam" id="PF00642">
    <property type="entry name" value="zf-CCCH"/>
    <property type="match status" value="1"/>
</dbReference>
<feature type="zinc finger region" description="C3H1-type" evidence="4">
    <location>
        <begin position="84"/>
        <end position="111"/>
    </location>
</feature>
<dbReference type="PANTHER" id="PTHR11224:SF10">
    <property type="entry name" value="IP09428P-RELATED"/>
    <property type="match status" value="1"/>
</dbReference>
<dbReference type="GeneID" id="64858885"/>
<accession>A0A8H2VIE5</accession>
<dbReference type="SUPFAM" id="SSF90229">
    <property type="entry name" value="CCCH zinc finger"/>
    <property type="match status" value="1"/>
</dbReference>
<evidence type="ECO:0000313" key="6">
    <source>
        <dbReference type="EMBL" id="CAB4255824.1"/>
    </source>
</evidence>
<keyword evidence="7" id="KW-1185">Reference proteome</keyword>
<keyword evidence="3 4" id="KW-0862">Zinc</keyword>